<evidence type="ECO:0000256" key="1">
    <source>
        <dbReference type="SAM" id="MobiDB-lite"/>
    </source>
</evidence>
<protein>
    <submittedName>
        <fullName evidence="2">Uncharacterized protein</fullName>
    </submittedName>
</protein>
<dbReference type="EMBL" id="GU567974">
    <property type="protein sequence ID" value="ADI22057.1"/>
    <property type="molecule type" value="Genomic_DNA"/>
</dbReference>
<accession>E7C3N3</accession>
<evidence type="ECO:0000313" key="2">
    <source>
        <dbReference type="EMBL" id="ADI22057.1"/>
    </source>
</evidence>
<feature type="region of interest" description="Disordered" evidence="1">
    <location>
        <begin position="1"/>
        <end position="30"/>
    </location>
</feature>
<name>E7C3N3_9BACT</name>
<sequence>MSTASSPIPDTVMMNQRPQQVRPGAQGYERSEKVLGPKAQFIRVARRAKGSIYRNMDRFQWMSVRIGTFSLASRTEQN</sequence>
<proteinExistence type="predicted"/>
<reference evidence="2" key="1">
    <citation type="submission" date="2010-01" db="EMBL/GenBank/DDBJ databases">
        <title>Genome fragments of uncultured bacteria from the North Pacific subtropical Gyre.</title>
        <authorList>
            <person name="Pham V.D."/>
            <person name="Delong E.F."/>
        </authorList>
    </citation>
    <scope>NUCLEOTIDE SEQUENCE</scope>
</reference>
<dbReference type="AlphaFoldDB" id="E7C3N3"/>
<organism evidence="2">
    <name type="scientific">uncultured myxobacterium HF0200_08J13</name>
    <dbReference type="NCBI Taxonomy" id="723558"/>
    <lineage>
        <taxon>Bacteria</taxon>
        <taxon>Pseudomonadati</taxon>
        <taxon>Myxococcota</taxon>
        <taxon>Myxococcia</taxon>
        <taxon>Myxococcales</taxon>
        <taxon>environmental samples</taxon>
    </lineage>
</organism>
<feature type="compositionally biased region" description="Polar residues" evidence="1">
    <location>
        <begin position="1"/>
        <end position="19"/>
    </location>
</feature>